<dbReference type="Gene3D" id="3.40.710.10">
    <property type="entry name" value="DD-peptidase/beta-lactamase superfamily"/>
    <property type="match status" value="1"/>
</dbReference>
<evidence type="ECO:0000259" key="1">
    <source>
        <dbReference type="Pfam" id="PF00905"/>
    </source>
</evidence>
<dbReference type="InterPro" id="IPR054120">
    <property type="entry name" value="PBPA_dimer"/>
</dbReference>
<dbReference type="EMBL" id="RKHL01000001">
    <property type="protein sequence ID" value="ROR83700.1"/>
    <property type="molecule type" value="Genomic_DNA"/>
</dbReference>
<dbReference type="Proteomes" id="UP000266915">
    <property type="component" value="Unassembled WGS sequence"/>
</dbReference>
<dbReference type="RefSeq" id="WP_085511490.1">
    <property type="nucleotide sequence ID" value="NZ_FXAP01000002.1"/>
</dbReference>
<dbReference type="InterPro" id="IPR001460">
    <property type="entry name" value="PCN-bd_Tpept"/>
</dbReference>
<dbReference type="GO" id="GO:0071555">
    <property type="term" value="P:cell wall organization"/>
    <property type="evidence" value="ECO:0007669"/>
    <property type="project" value="TreeGrafter"/>
</dbReference>
<evidence type="ECO:0000313" key="4">
    <source>
        <dbReference type="Proteomes" id="UP000266915"/>
    </source>
</evidence>
<accession>A0A3N2C8B7</accession>
<evidence type="ECO:0000313" key="3">
    <source>
        <dbReference type="EMBL" id="ROR83700.1"/>
    </source>
</evidence>
<dbReference type="Gene3D" id="3.90.1310.10">
    <property type="entry name" value="Penicillin-binding protein 2a (Domain 2)"/>
    <property type="match status" value="1"/>
</dbReference>
<comment type="caution">
    <text evidence="3">The sequence shown here is derived from an EMBL/GenBank/DDBJ whole genome shotgun (WGS) entry which is preliminary data.</text>
</comment>
<feature type="domain" description="Penicillin-binding protein transpeptidase" evidence="1">
    <location>
        <begin position="156"/>
        <end position="486"/>
    </location>
</feature>
<proteinExistence type="predicted"/>
<dbReference type="AlphaFoldDB" id="A0A3N2C8B7"/>
<dbReference type="Pfam" id="PF21922">
    <property type="entry name" value="PBP_dimer_2"/>
    <property type="match status" value="1"/>
</dbReference>
<sequence>MNRELKRVSIVVLAMFLALFGSTTIIQMFQADTLNADGRNTRTLYDSYRTERGPILLSDGTAIASSVASDDEYKYQRVYANGPLYAPVTGYFSPTQGSSGLELATNEYLSGTSNSQFLDSINRLISGQAPKGAAVEVTLDPVVQQAAFDALGDQEGAIVAIEPKTGKILASVSSPGYDPNVLASHDNAAVLDAYRTLDDDDRQPLLNKGVDGDLDPPGSTFKLVTAAAAFASGDYTPESEFPNPSTYTLPGTSTVIRNSEGGSCGGGATVSIATAVELSCNIPLAELGVELGYEKIRDMAQSFGFNMDVNITGTGLNPMPMQPSTFPNALSDDQTAMAAFGQYTVRASALQMAMVSAGIANGGIVCNPQLVNRVVNPDLSVLKEFEPAQLSQPISSSVAKEITDIMVQGVQSGAATNARIDGVDVAGKTGTAQNGSDDPYTLWFTGFAPADDPKVAVAVVVEDGGGLGQDGYGNLVAAPIAKKVLEAVLNK</sequence>
<feature type="domain" description="Penicillin binding protein A dimerisation" evidence="2">
    <location>
        <begin position="52"/>
        <end position="135"/>
    </location>
</feature>
<protein>
    <submittedName>
        <fullName evidence="3">Cell elongation-specific peptidoglycan D,D-transpeptidase</fullName>
    </submittedName>
</protein>
<evidence type="ECO:0000259" key="2">
    <source>
        <dbReference type="Pfam" id="PF21922"/>
    </source>
</evidence>
<dbReference type="InterPro" id="IPR012338">
    <property type="entry name" value="Beta-lactam/transpept-like"/>
</dbReference>
<dbReference type="GO" id="GO:0005886">
    <property type="term" value="C:plasma membrane"/>
    <property type="evidence" value="ECO:0007669"/>
    <property type="project" value="TreeGrafter"/>
</dbReference>
<organism evidence="3 4">
    <name type="scientific">Plantibacter flavus</name>
    <dbReference type="NCBI Taxonomy" id="150123"/>
    <lineage>
        <taxon>Bacteria</taxon>
        <taxon>Bacillati</taxon>
        <taxon>Actinomycetota</taxon>
        <taxon>Actinomycetes</taxon>
        <taxon>Micrococcales</taxon>
        <taxon>Microbacteriaceae</taxon>
        <taxon>Plantibacter</taxon>
    </lineage>
</organism>
<name>A0A3N2C8B7_9MICO</name>
<dbReference type="SUPFAM" id="SSF56519">
    <property type="entry name" value="Penicillin binding protein dimerisation domain"/>
    <property type="match status" value="1"/>
</dbReference>
<dbReference type="GO" id="GO:0071972">
    <property type="term" value="F:peptidoglycan L,D-transpeptidase activity"/>
    <property type="evidence" value="ECO:0007669"/>
    <property type="project" value="TreeGrafter"/>
</dbReference>
<dbReference type="GO" id="GO:0008658">
    <property type="term" value="F:penicillin binding"/>
    <property type="evidence" value="ECO:0007669"/>
    <property type="project" value="InterPro"/>
</dbReference>
<dbReference type="Pfam" id="PF00905">
    <property type="entry name" value="Transpeptidase"/>
    <property type="match status" value="1"/>
</dbReference>
<gene>
    <name evidence="3" type="ORF">EDD42_3815</name>
</gene>
<dbReference type="InterPro" id="IPR050515">
    <property type="entry name" value="Beta-lactam/transpept"/>
</dbReference>
<dbReference type="SUPFAM" id="SSF56601">
    <property type="entry name" value="beta-lactamase/transpeptidase-like"/>
    <property type="match status" value="1"/>
</dbReference>
<dbReference type="PANTHER" id="PTHR30627:SF24">
    <property type="entry name" value="PENICILLIN-BINDING PROTEIN 4B"/>
    <property type="match status" value="1"/>
</dbReference>
<keyword evidence="4" id="KW-1185">Reference proteome</keyword>
<reference evidence="3 4" key="1">
    <citation type="submission" date="2018-11" db="EMBL/GenBank/DDBJ databases">
        <title>Sequencing the genomes of 1000 actinobacteria strains.</title>
        <authorList>
            <person name="Klenk H.-P."/>
        </authorList>
    </citation>
    <scope>NUCLEOTIDE SEQUENCE [LARGE SCALE GENOMIC DNA]</scope>
    <source>
        <strain evidence="3 4">DSM 14012</strain>
    </source>
</reference>
<dbReference type="PANTHER" id="PTHR30627">
    <property type="entry name" value="PEPTIDOGLYCAN D,D-TRANSPEPTIDASE"/>
    <property type="match status" value="1"/>
</dbReference>
<dbReference type="InterPro" id="IPR036138">
    <property type="entry name" value="PBP_dimer_sf"/>
</dbReference>